<evidence type="ECO:0000256" key="1">
    <source>
        <dbReference type="ARBA" id="ARBA00006442"/>
    </source>
</evidence>
<accession>A0A9E7HX66</accession>
<dbReference type="SUPFAM" id="SSF51905">
    <property type="entry name" value="FAD/NAD(P)-binding domain"/>
    <property type="match status" value="1"/>
</dbReference>
<dbReference type="Proteomes" id="UP001055439">
    <property type="component" value="Chromosome 8"/>
</dbReference>
<feature type="domain" description="FAD/NAD(P)-binding" evidence="6">
    <location>
        <begin position="9"/>
        <end position="110"/>
    </location>
</feature>
<dbReference type="Pfam" id="PF07992">
    <property type="entry name" value="Pyr_redox_2"/>
    <property type="match status" value="1"/>
</dbReference>
<feature type="compositionally biased region" description="Basic residues" evidence="5">
    <location>
        <begin position="163"/>
        <end position="174"/>
    </location>
</feature>
<dbReference type="InterPro" id="IPR036188">
    <property type="entry name" value="FAD/NAD-bd_sf"/>
</dbReference>
<keyword evidence="8" id="KW-1185">Reference proteome</keyword>
<organism evidence="7 8">
    <name type="scientific">Musa troglodytarum</name>
    <name type="common">fe'i banana</name>
    <dbReference type="NCBI Taxonomy" id="320322"/>
    <lineage>
        <taxon>Eukaryota</taxon>
        <taxon>Viridiplantae</taxon>
        <taxon>Streptophyta</taxon>
        <taxon>Embryophyta</taxon>
        <taxon>Tracheophyta</taxon>
        <taxon>Spermatophyta</taxon>
        <taxon>Magnoliopsida</taxon>
        <taxon>Liliopsida</taxon>
        <taxon>Zingiberales</taxon>
        <taxon>Musaceae</taxon>
        <taxon>Musa</taxon>
    </lineage>
</organism>
<evidence type="ECO:0000259" key="6">
    <source>
        <dbReference type="Pfam" id="PF07992"/>
    </source>
</evidence>
<name>A0A9E7HX66_9LILI</name>
<comment type="similarity">
    <text evidence="1">Belongs to the FAD-dependent oxidoreductase family.</text>
</comment>
<evidence type="ECO:0000256" key="5">
    <source>
        <dbReference type="SAM" id="MobiDB-lite"/>
    </source>
</evidence>
<feature type="region of interest" description="Disordered" evidence="5">
    <location>
        <begin position="107"/>
        <end position="226"/>
    </location>
</feature>
<evidence type="ECO:0000256" key="4">
    <source>
        <dbReference type="ARBA" id="ARBA00023002"/>
    </source>
</evidence>
<sequence>MEAGAGDRRVVVVGGGVAGAMLAKHMQFDTDVVLIDSKEYYEVPWARNRSMVEPPFAERSLIQHTDYLSNARVTASPAIDVTESEVLTAEGRTFAYDYLVIATGHVDSTPRSRKDRLEQFKKGNSSDHSSSASSSSDTHAEASYQPSHDSLRQQEDKIFQLRAGHRRRPNRRRALCRDRGRLPGEEGDARPRRPKTASNPRPESFREGAQMAEVEGGRRAPGPLHRRGRHLRGAAIVHDFRRSNHHRRLSLRVRGEAAGLLMAAAHPAQG</sequence>
<evidence type="ECO:0000313" key="8">
    <source>
        <dbReference type="Proteomes" id="UP001055439"/>
    </source>
</evidence>
<dbReference type="EMBL" id="CP097510">
    <property type="protein sequence ID" value="URE37824.1"/>
    <property type="molecule type" value="Genomic_DNA"/>
</dbReference>
<protein>
    <submittedName>
        <fullName evidence="7">Apoptosis-inducing factor</fullName>
    </submittedName>
</protein>
<keyword evidence="4" id="KW-0560">Oxidoreductase</keyword>
<feature type="compositionally biased region" description="Low complexity" evidence="5">
    <location>
        <begin position="126"/>
        <end position="143"/>
    </location>
</feature>
<proteinExistence type="inferred from homology"/>
<reference evidence="7" key="1">
    <citation type="submission" date="2022-05" db="EMBL/GenBank/DDBJ databases">
        <title>The Musa troglodytarum L. genome provides insights into the mechanism of non-climacteric behaviour and enrichment of carotenoids.</title>
        <authorList>
            <person name="Wang J."/>
        </authorList>
    </citation>
    <scope>NUCLEOTIDE SEQUENCE</scope>
    <source>
        <tissue evidence="7">Leaf</tissue>
    </source>
</reference>
<evidence type="ECO:0000256" key="2">
    <source>
        <dbReference type="ARBA" id="ARBA00022630"/>
    </source>
</evidence>
<feature type="compositionally biased region" description="Basic and acidic residues" evidence="5">
    <location>
        <begin position="108"/>
        <end position="125"/>
    </location>
</feature>
<dbReference type="InterPro" id="IPR023753">
    <property type="entry name" value="FAD/NAD-binding_dom"/>
</dbReference>
<feature type="compositionally biased region" description="Basic and acidic residues" evidence="5">
    <location>
        <begin position="149"/>
        <end position="159"/>
    </location>
</feature>
<dbReference type="PANTHER" id="PTHR43735:SF3">
    <property type="entry name" value="FERROPTOSIS SUPPRESSOR PROTEIN 1"/>
    <property type="match status" value="1"/>
</dbReference>
<dbReference type="GO" id="GO:0005737">
    <property type="term" value="C:cytoplasm"/>
    <property type="evidence" value="ECO:0007669"/>
    <property type="project" value="TreeGrafter"/>
</dbReference>
<dbReference type="AlphaFoldDB" id="A0A9E7HX66"/>
<dbReference type="GO" id="GO:0004174">
    <property type="term" value="F:electron-transferring-flavoprotein dehydrogenase activity"/>
    <property type="evidence" value="ECO:0007669"/>
    <property type="project" value="TreeGrafter"/>
</dbReference>
<gene>
    <name evidence="7" type="ORF">MUK42_12790</name>
</gene>
<dbReference type="Gene3D" id="3.50.50.60">
    <property type="entry name" value="FAD/NAD(P)-binding domain"/>
    <property type="match status" value="1"/>
</dbReference>
<evidence type="ECO:0000313" key="7">
    <source>
        <dbReference type="EMBL" id="URE37824.1"/>
    </source>
</evidence>
<keyword evidence="3" id="KW-0274">FAD</keyword>
<dbReference type="OrthoDB" id="202203at2759"/>
<feature type="compositionally biased region" description="Basic and acidic residues" evidence="5">
    <location>
        <begin position="175"/>
        <end position="191"/>
    </location>
</feature>
<evidence type="ECO:0000256" key="3">
    <source>
        <dbReference type="ARBA" id="ARBA00022827"/>
    </source>
</evidence>
<dbReference type="PANTHER" id="PTHR43735">
    <property type="entry name" value="APOPTOSIS-INDUCING FACTOR 1"/>
    <property type="match status" value="1"/>
</dbReference>
<dbReference type="GO" id="GO:0050660">
    <property type="term" value="F:flavin adenine dinucleotide binding"/>
    <property type="evidence" value="ECO:0007669"/>
    <property type="project" value="TreeGrafter"/>
</dbReference>
<keyword evidence="2" id="KW-0285">Flavoprotein</keyword>